<organism evidence="3">
    <name type="scientific">Schistocephalus solidus</name>
    <name type="common">Tapeworm</name>
    <dbReference type="NCBI Taxonomy" id="70667"/>
    <lineage>
        <taxon>Eukaryota</taxon>
        <taxon>Metazoa</taxon>
        <taxon>Spiralia</taxon>
        <taxon>Lophotrochozoa</taxon>
        <taxon>Platyhelminthes</taxon>
        <taxon>Cestoda</taxon>
        <taxon>Eucestoda</taxon>
        <taxon>Diphyllobothriidea</taxon>
        <taxon>Diphyllobothriidae</taxon>
        <taxon>Schistocephalus</taxon>
    </lineage>
</organism>
<protein>
    <submittedName>
        <fullName evidence="3">Reverse transcriptase domain-containing protein</fullName>
    </submittedName>
</protein>
<dbReference type="AlphaFoldDB" id="A0A183SSW6"/>
<dbReference type="OrthoDB" id="10014409at2759"/>
<proteinExistence type="predicted"/>
<gene>
    <name evidence="1" type="ORF">SSLN_LOCUS7314</name>
</gene>
<sequence>MMRQLHDGMSAHVTANGTVSEAFAVTNRVKQGSVMAPPLFSFMFCAMLMDAYRDERTVIRIATLEDLAQDRPT</sequence>
<accession>A0A183SSW6</accession>
<reference evidence="3" key="1">
    <citation type="submission" date="2016-06" db="UniProtKB">
        <authorList>
            <consortium name="WormBaseParasite"/>
        </authorList>
    </citation>
    <scope>IDENTIFICATION</scope>
</reference>
<evidence type="ECO:0000313" key="1">
    <source>
        <dbReference type="EMBL" id="VDL93699.1"/>
    </source>
</evidence>
<evidence type="ECO:0000313" key="3">
    <source>
        <dbReference type="WBParaSite" id="SSLN_0000757701-mRNA-1"/>
    </source>
</evidence>
<evidence type="ECO:0000313" key="2">
    <source>
        <dbReference type="Proteomes" id="UP000275846"/>
    </source>
</evidence>
<dbReference type="EMBL" id="UYSU01034086">
    <property type="protein sequence ID" value="VDL93699.1"/>
    <property type="molecule type" value="Genomic_DNA"/>
</dbReference>
<dbReference type="Proteomes" id="UP000275846">
    <property type="component" value="Unassembled WGS sequence"/>
</dbReference>
<dbReference type="WBParaSite" id="SSLN_0000757701-mRNA-1">
    <property type="protein sequence ID" value="SSLN_0000757701-mRNA-1"/>
    <property type="gene ID" value="SSLN_0000757701"/>
</dbReference>
<reference evidence="1 2" key="2">
    <citation type="submission" date="2018-11" db="EMBL/GenBank/DDBJ databases">
        <authorList>
            <consortium name="Pathogen Informatics"/>
        </authorList>
    </citation>
    <scope>NUCLEOTIDE SEQUENCE [LARGE SCALE GENOMIC DNA]</scope>
    <source>
        <strain evidence="1 2">NST_G2</strain>
    </source>
</reference>
<keyword evidence="2" id="KW-1185">Reference proteome</keyword>
<name>A0A183SSW6_SCHSO</name>